<gene>
    <name evidence="1" type="ORF">PAECIP111893_03560</name>
</gene>
<organism evidence="1 2">
    <name type="scientific">Paenibacillus plantiphilus</name>
    <dbReference type="NCBI Taxonomy" id="2905650"/>
    <lineage>
        <taxon>Bacteria</taxon>
        <taxon>Bacillati</taxon>
        <taxon>Bacillota</taxon>
        <taxon>Bacilli</taxon>
        <taxon>Bacillales</taxon>
        <taxon>Paenibacillaceae</taxon>
        <taxon>Paenibacillus</taxon>
    </lineage>
</organism>
<keyword evidence="2" id="KW-1185">Reference proteome</keyword>
<accession>A0ABN8GPL3</accession>
<proteinExistence type="predicted"/>
<comment type="caution">
    <text evidence="1">The sequence shown here is derived from an EMBL/GenBank/DDBJ whole genome shotgun (WGS) entry which is preliminary data.</text>
</comment>
<dbReference type="EMBL" id="CAKMMF010000020">
    <property type="protein sequence ID" value="CAH1212561.1"/>
    <property type="molecule type" value="Genomic_DNA"/>
</dbReference>
<reference evidence="1" key="1">
    <citation type="submission" date="2022-01" db="EMBL/GenBank/DDBJ databases">
        <authorList>
            <person name="Criscuolo A."/>
        </authorList>
    </citation>
    <scope>NUCLEOTIDE SEQUENCE</scope>
    <source>
        <strain evidence="1">CIP111893</strain>
    </source>
</reference>
<name>A0ABN8GPL3_9BACL</name>
<sequence length="41" mass="4809">MISSNSYEIILHNVQELRNDDDNRTRCLDAFNIPVENDLCK</sequence>
<dbReference type="Proteomes" id="UP000838686">
    <property type="component" value="Unassembled WGS sequence"/>
</dbReference>
<evidence type="ECO:0000313" key="1">
    <source>
        <dbReference type="EMBL" id="CAH1212561.1"/>
    </source>
</evidence>
<protein>
    <submittedName>
        <fullName evidence="1">Uncharacterized protein</fullName>
    </submittedName>
</protein>
<evidence type="ECO:0000313" key="2">
    <source>
        <dbReference type="Proteomes" id="UP000838686"/>
    </source>
</evidence>